<dbReference type="Proteomes" id="UP000605392">
    <property type="component" value="Unassembled WGS sequence"/>
</dbReference>
<evidence type="ECO:0000313" key="1">
    <source>
        <dbReference type="EMBL" id="GGF78901.1"/>
    </source>
</evidence>
<sequence length="421" mass="43801">MKNIWNKAGLALLSGSLLLASCDKEDTGEIEGVVPTADFTAEVNTTEFPTVVTFTNTSQNSFLYQWDFGDNSTGSGETVTHTYPRGGTYKVRLTAAGRGGTGTSPEKDVVVPSPCANASFAGLTDCNGGGVTVWTYSRAAGAIEVLAADDRTVVSSSAANSLPACQADDQFSFSSGYQYIYKSGGQTSVNGACATAADANSAFRFRPNGGGPAQIVLQADNAFIGTSSPAAARTYDIVEATAQRLRLKSTNANGTKTVVTLVPFNATDPVRQLLTGGSSKTWMLDNATDAPIIVGTEGNPLQYFAGVKAGELPTCQSDDEYTFSTTNTLTYNAKAETFSAAAGFTCQPAQSGTSAFTFGPASGTGLAQFVLARNNAFIGTTDASPTERVYRIISIDDKKMTLRAGSGANGGTVFTMKFVAK</sequence>
<name>A0ACB5PWG8_9BACT</name>
<dbReference type="EMBL" id="BMFN01000004">
    <property type="protein sequence ID" value="GGF78901.1"/>
    <property type="molecule type" value="Genomic_DNA"/>
</dbReference>
<keyword evidence="2" id="KW-1185">Reference proteome</keyword>
<gene>
    <name evidence="1" type="ORF">GCM10011375_37480</name>
</gene>
<proteinExistence type="predicted"/>
<reference evidence="1 2" key="1">
    <citation type="journal article" date="2019" name="Int. J. Syst. Evol. Microbiol.">
        <title>The Global Catalogue of Microorganisms (GCM) 10K type strain sequencing project: providing services to taxonomists for standard genome sequencing and annotation.</title>
        <authorList>
            <consortium name="The Broad Institute Genomics Platform"/>
            <consortium name="The Broad Institute Genome Sequencing Center for Infectious Disease"/>
            <person name="Wu L."/>
            <person name="Ma J."/>
        </authorList>
    </citation>
    <scope>NUCLEOTIDE SEQUENCE [LARGE SCALE GENOMIC DNA]</scope>
    <source>
        <strain evidence="1 2">CGMCC 1.12720</strain>
    </source>
</reference>
<protein>
    <submittedName>
        <fullName evidence="1">Uncharacterized protein</fullName>
    </submittedName>
</protein>
<organism evidence="1 2">
    <name type="scientific">Hymenobacter qilianensis</name>
    <dbReference type="NCBI Taxonomy" id="1385715"/>
    <lineage>
        <taxon>Bacteria</taxon>
        <taxon>Pseudomonadati</taxon>
        <taxon>Bacteroidota</taxon>
        <taxon>Cytophagia</taxon>
        <taxon>Cytophagales</taxon>
        <taxon>Hymenobacteraceae</taxon>
        <taxon>Hymenobacter</taxon>
    </lineage>
</organism>
<comment type="caution">
    <text evidence="1">The sequence shown here is derived from an EMBL/GenBank/DDBJ whole genome shotgun (WGS) entry which is preliminary data.</text>
</comment>
<accession>A0ACB5PWG8</accession>
<evidence type="ECO:0000313" key="2">
    <source>
        <dbReference type="Proteomes" id="UP000605392"/>
    </source>
</evidence>